<protein>
    <submittedName>
        <fullName evidence="1">No apical meristem (NAM) protein</fullName>
    </submittedName>
</protein>
<dbReference type="EMBL" id="CM051404">
    <property type="protein sequence ID" value="KAJ4706455.1"/>
    <property type="molecule type" value="Genomic_DNA"/>
</dbReference>
<proteinExistence type="predicted"/>
<accession>A0ACC1X8D9</accession>
<gene>
    <name evidence="1" type="ORF">OWV82_020097</name>
</gene>
<comment type="caution">
    <text evidence="1">The sequence shown here is derived from an EMBL/GenBank/DDBJ whole genome shotgun (WGS) entry which is preliminary data.</text>
</comment>
<keyword evidence="2" id="KW-1185">Reference proteome</keyword>
<sequence>MVRVSSSKAVMMVFVLATFAMAATVSAQSSDLAPAPAPSLDTGAAFSLPISGAFLGSSLILSLVGLLLKN</sequence>
<reference evidence="1 2" key="1">
    <citation type="journal article" date="2023" name="Science">
        <title>Complex scaffold remodeling in plant triterpene biosynthesis.</title>
        <authorList>
            <person name="De La Pena R."/>
            <person name="Hodgson H."/>
            <person name="Liu J.C."/>
            <person name="Stephenson M.J."/>
            <person name="Martin A.C."/>
            <person name="Owen C."/>
            <person name="Harkess A."/>
            <person name="Leebens-Mack J."/>
            <person name="Jimenez L.E."/>
            <person name="Osbourn A."/>
            <person name="Sattely E.S."/>
        </authorList>
    </citation>
    <scope>NUCLEOTIDE SEQUENCE [LARGE SCALE GENOMIC DNA]</scope>
    <source>
        <strain evidence="2">cv. JPN11</strain>
        <tissue evidence="1">Leaf</tissue>
    </source>
</reference>
<organism evidence="1 2">
    <name type="scientific">Melia azedarach</name>
    <name type="common">Chinaberry tree</name>
    <dbReference type="NCBI Taxonomy" id="155640"/>
    <lineage>
        <taxon>Eukaryota</taxon>
        <taxon>Viridiplantae</taxon>
        <taxon>Streptophyta</taxon>
        <taxon>Embryophyta</taxon>
        <taxon>Tracheophyta</taxon>
        <taxon>Spermatophyta</taxon>
        <taxon>Magnoliopsida</taxon>
        <taxon>eudicotyledons</taxon>
        <taxon>Gunneridae</taxon>
        <taxon>Pentapetalae</taxon>
        <taxon>rosids</taxon>
        <taxon>malvids</taxon>
        <taxon>Sapindales</taxon>
        <taxon>Meliaceae</taxon>
        <taxon>Melia</taxon>
    </lineage>
</organism>
<name>A0ACC1X8D9_MELAZ</name>
<dbReference type="Proteomes" id="UP001164539">
    <property type="component" value="Chromosome 11"/>
</dbReference>
<evidence type="ECO:0000313" key="2">
    <source>
        <dbReference type="Proteomes" id="UP001164539"/>
    </source>
</evidence>
<evidence type="ECO:0000313" key="1">
    <source>
        <dbReference type="EMBL" id="KAJ4706455.1"/>
    </source>
</evidence>